<organism evidence="1 2">
    <name type="scientific">Aquamicrobium terrae</name>
    <dbReference type="NCBI Taxonomy" id="1324945"/>
    <lineage>
        <taxon>Bacteria</taxon>
        <taxon>Pseudomonadati</taxon>
        <taxon>Pseudomonadota</taxon>
        <taxon>Alphaproteobacteria</taxon>
        <taxon>Hyphomicrobiales</taxon>
        <taxon>Phyllobacteriaceae</taxon>
        <taxon>Aquamicrobium</taxon>
    </lineage>
</organism>
<reference evidence="1 2" key="1">
    <citation type="submission" date="2024-06" db="EMBL/GenBank/DDBJ databases">
        <title>Genomic Encyclopedia of Type Strains, Phase IV (KMG-IV): sequencing the most valuable type-strain genomes for metagenomic binning, comparative biology and taxonomic classification.</title>
        <authorList>
            <person name="Goeker M."/>
        </authorList>
    </citation>
    <scope>NUCLEOTIDE SEQUENCE [LARGE SCALE GENOMIC DNA]</scope>
    <source>
        <strain evidence="1 2">DSM 27865</strain>
    </source>
</reference>
<gene>
    <name evidence="1" type="ORF">ABID37_002784</name>
</gene>
<dbReference type="Proteomes" id="UP001549076">
    <property type="component" value="Unassembled WGS sequence"/>
</dbReference>
<proteinExistence type="predicted"/>
<keyword evidence="2" id="KW-1185">Reference proteome</keyword>
<sequence length="42" mass="4709">MRYVIIIVTIACFIIWDGLYNGGRYIDASVTSVKNVVRMVTG</sequence>
<evidence type="ECO:0000313" key="1">
    <source>
        <dbReference type="EMBL" id="MET3792566.1"/>
    </source>
</evidence>
<name>A0ABV2N0I2_9HYPH</name>
<accession>A0ABV2N0I2</accession>
<evidence type="ECO:0008006" key="3">
    <source>
        <dbReference type="Google" id="ProtNLM"/>
    </source>
</evidence>
<dbReference type="EMBL" id="JBEPML010000009">
    <property type="protein sequence ID" value="MET3792566.1"/>
    <property type="molecule type" value="Genomic_DNA"/>
</dbReference>
<dbReference type="RefSeq" id="WP_354195691.1">
    <property type="nucleotide sequence ID" value="NZ_JBEPML010000009.1"/>
</dbReference>
<evidence type="ECO:0000313" key="2">
    <source>
        <dbReference type="Proteomes" id="UP001549076"/>
    </source>
</evidence>
<protein>
    <recommendedName>
        <fullName evidence="3">Lysis protein</fullName>
    </recommendedName>
</protein>
<comment type="caution">
    <text evidence="1">The sequence shown here is derived from an EMBL/GenBank/DDBJ whole genome shotgun (WGS) entry which is preliminary data.</text>
</comment>